<dbReference type="Pfam" id="PF08241">
    <property type="entry name" value="Methyltransf_11"/>
    <property type="match status" value="1"/>
</dbReference>
<accession>A0A0E3SE17</accession>
<dbReference type="InterPro" id="IPR013216">
    <property type="entry name" value="Methyltransf_11"/>
</dbReference>
<dbReference type="EMBL" id="CP009516">
    <property type="protein sequence ID" value="AKB77713.1"/>
    <property type="molecule type" value="Genomic_DNA"/>
</dbReference>
<keyword evidence="3" id="KW-1185">Reference proteome</keyword>
<evidence type="ECO:0000313" key="3">
    <source>
        <dbReference type="Proteomes" id="UP000033101"/>
    </source>
</evidence>
<dbReference type="STRING" id="1434110.MSHOH_1230"/>
<organism evidence="2 3">
    <name type="scientific">Methanosarcina horonobensis HB-1 = JCM 15518</name>
    <dbReference type="NCBI Taxonomy" id="1434110"/>
    <lineage>
        <taxon>Archaea</taxon>
        <taxon>Methanobacteriati</taxon>
        <taxon>Methanobacteriota</taxon>
        <taxon>Stenosarchaea group</taxon>
        <taxon>Methanomicrobia</taxon>
        <taxon>Methanosarcinales</taxon>
        <taxon>Methanosarcinaceae</taxon>
        <taxon>Methanosarcina</taxon>
    </lineage>
</organism>
<dbReference type="OrthoDB" id="1018at2157"/>
<dbReference type="GO" id="GO:0008757">
    <property type="term" value="F:S-adenosylmethionine-dependent methyltransferase activity"/>
    <property type="evidence" value="ECO:0007669"/>
    <property type="project" value="InterPro"/>
</dbReference>
<dbReference type="PANTHER" id="PTHR43591:SF24">
    <property type="entry name" value="2-METHOXY-6-POLYPRENYL-1,4-BENZOQUINOL METHYLASE, MITOCHONDRIAL"/>
    <property type="match status" value="1"/>
</dbReference>
<evidence type="ECO:0000259" key="1">
    <source>
        <dbReference type="Pfam" id="PF08241"/>
    </source>
</evidence>
<dbReference type="InterPro" id="IPR029063">
    <property type="entry name" value="SAM-dependent_MTases_sf"/>
</dbReference>
<dbReference type="KEGG" id="mhor:MSHOH_1230"/>
<dbReference type="HOGENOM" id="CLU_037990_4_1_2"/>
<reference evidence="2 3" key="1">
    <citation type="submission" date="2014-07" db="EMBL/GenBank/DDBJ databases">
        <title>Methanogenic archaea and the global carbon cycle.</title>
        <authorList>
            <person name="Henriksen J.R."/>
            <person name="Luke J."/>
            <person name="Reinhart S."/>
            <person name="Benedict M.N."/>
            <person name="Youngblut N.D."/>
            <person name="Metcalf M.E."/>
            <person name="Whitaker R.J."/>
            <person name="Metcalf W.W."/>
        </authorList>
    </citation>
    <scope>NUCLEOTIDE SEQUENCE [LARGE SCALE GENOMIC DNA]</scope>
    <source>
        <strain evidence="2 3">HB-1</strain>
    </source>
</reference>
<dbReference type="Gene3D" id="3.40.50.150">
    <property type="entry name" value="Vaccinia Virus protein VP39"/>
    <property type="match status" value="1"/>
</dbReference>
<dbReference type="RefSeq" id="WP_204245395.1">
    <property type="nucleotide sequence ID" value="NZ_CP009516.1"/>
</dbReference>
<dbReference type="PATRIC" id="fig|1434110.4.peg.1524"/>
<dbReference type="CDD" id="cd02440">
    <property type="entry name" value="AdoMet_MTases"/>
    <property type="match status" value="1"/>
</dbReference>
<dbReference type="PANTHER" id="PTHR43591">
    <property type="entry name" value="METHYLTRANSFERASE"/>
    <property type="match status" value="1"/>
</dbReference>
<dbReference type="GeneID" id="24830401"/>
<proteinExistence type="predicted"/>
<name>A0A0E3SE17_9EURY</name>
<protein>
    <submittedName>
        <fullName evidence="2">SmtA protein</fullName>
    </submittedName>
</protein>
<evidence type="ECO:0000313" key="2">
    <source>
        <dbReference type="EMBL" id="AKB77713.1"/>
    </source>
</evidence>
<gene>
    <name evidence="2" type="ORF">MSHOH_1230</name>
</gene>
<sequence>MLQKEMAEYWSQGSQNYDRIIRDELQSFRPDRWQKLILGQAPKKDSLAVLDVGCGPGFFSIILSQAGHQVTGVDCAAGMLERARLNAEFSGVSPNFLQLDCTELPFPYCSFDLVVSRNVTWTLSDPLAVYREWQRVLNPGGVLLIFDANWNLHYYDENLMEEVKHREKLCIEKYG</sequence>
<dbReference type="AlphaFoldDB" id="A0A0E3SE17"/>
<feature type="domain" description="Methyltransferase type 11" evidence="1">
    <location>
        <begin position="50"/>
        <end position="145"/>
    </location>
</feature>
<dbReference type="SUPFAM" id="SSF53335">
    <property type="entry name" value="S-adenosyl-L-methionine-dependent methyltransferases"/>
    <property type="match status" value="1"/>
</dbReference>
<dbReference type="Proteomes" id="UP000033101">
    <property type="component" value="Chromosome"/>
</dbReference>